<feature type="binding site" evidence="1">
    <location>
        <position position="98"/>
    </location>
    <ligand>
        <name>S-adenosyl-L-methionine</name>
        <dbReference type="ChEBI" id="CHEBI:59789"/>
    </ligand>
</feature>
<dbReference type="InterPro" id="IPR029063">
    <property type="entry name" value="SAM-dependent_MTases_sf"/>
</dbReference>
<accession>A0A1N7SIF5</accession>
<name>A0A1N7SIF5_9BURK</name>
<keyword evidence="1" id="KW-0949">S-adenosyl-L-methionine</keyword>
<feature type="binding site" evidence="1">
    <location>
        <position position="221"/>
    </location>
    <ligand>
        <name>S-adenosyl-L-methionine</name>
        <dbReference type="ChEBI" id="CHEBI:59789"/>
    </ligand>
</feature>
<feature type="binding site" evidence="1">
    <location>
        <position position="174"/>
    </location>
    <ligand>
        <name>S-adenosyl-L-methionine</name>
        <dbReference type="ChEBI" id="CHEBI:59789"/>
    </ligand>
</feature>
<dbReference type="AlphaFoldDB" id="A0A1N7SIF5"/>
<comment type="similarity">
    <text evidence="1">Belongs to the RlmJ family.</text>
</comment>
<keyword evidence="1" id="KW-0694">RNA-binding</keyword>
<sequence>MPRAELTAKRGAAQRSVAYNTRPRRASALLPVVPPHCTRTAGSTLDRHALFQRFLIMLSYRHAFHAGNHADVLKHAVVLQLLRYLGQKDKAYWYIDTHAGAGVYSLKEGYATKTGEFQTGIARLWERNDLPPLFADYVEEVSALNPDGQLRFYPGSPYIAWRQLREQDRMRLFELHTTEIDVLRHNFRDAGRRAMLYAGDGFDGIIALLPPAPRRALVLLDPSYEDKRDYSRTLRCVEESLKRFPTGTYAVWYPQVKRPESQRFPEQLKKLQERDWLHVSLTVSNPPEDGFGLYGSGMFILNPPYTLAKMLKEQMPWLVKALGEDRAAEFKVEYRGD</sequence>
<protein>
    <recommendedName>
        <fullName evidence="1">Ribosomal RNA large subunit methyltransferase J</fullName>
        <ecNumber evidence="1">2.1.1.266</ecNumber>
    </recommendedName>
    <alternativeName>
        <fullName evidence="1">23S rRNA (adenine(2030)-N6)-methyltransferase</fullName>
    </alternativeName>
    <alternativeName>
        <fullName evidence="1">23S rRNA m6A2030 methyltransferase</fullName>
    </alternativeName>
</protein>
<organism evidence="2 3">
    <name type="scientific">Paraburkholderia ribeironis</name>
    <dbReference type="NCBI Taxonomy" id="1247936"/>
    <lineage>
        <taxon>Bacteria</taxon>
        <taxon>Pseudomonadati</taxon>
        <taxon>Pseudomonadota</taxon>
        <taxon>Betaproteobacteria</taxon>
        <taxon>Burkholderiales</taxon>
        <taxon>Burkholderiaceae</taxon>
        <taxon>Paraburkholderia</taxon>
    </lineage>
</organism>
<dbReference type="EMBL" id="CYGX02000071">
    <property type="protein sequence ID" value="SIT47182.1"/>
    <property type="molecule type" value="Genomic_DNA"/>
</dbReference>
<comment type="catalytic activity">
    <reaction evidence="1">
        <text>adenosine(2030) in 23S rRNA + S-adenosyl-L-methionine = N(6)-methyladenosine(2030) in 23S rRNA + S-adenosyl-L-homocysteine + H(+)</text>
        <dbReference type="Rhea" id="RHEA:43736"/>
        <dbReference type="Rhea" id="RHEA-COMP:10668"/>
        <dbReference type="Rhea" id="RHEA-COMP:10669"/>
        <dbReference type="ChEBI" id="CHEBI:15378"/>
        <dbReference type="ChEBI" id="CHEBI:57856"/>
        <dbReference type="ChEBI" id="CHEBI:59789"/>
        <dbReference type="ChEBI" id="CHEBI:74411"/>
        <dbReference type="ChEBI" id="CHEBI:74449"/>
        <dbReference type="EC" id="2.1.1.266"/>
    </reaction>
</comment>
<keyword evidence="3" id="KW-1185">Reference proteome</keyword>
<keyword evidence="1" id="KW-0698">rRNA processing</keyword>
<dbReference type="PANTHER" id="PTHR37426:SF1">
    <property type="entry name" value="RIBOSOMAL RNA LARGE SUBUNIT METHYLTRANSFERASE J"/>
    <property type="match status" value="1"/>
</dbReference>
<dbReference type="GO" id="GO:0070475">
    <property type="term" value="P:rRNA base methylation"/>
    <property type="evidence" value="ECO:0007669"/>
    <property type="project" value="UniProtKB-UniRule"/>
</dbReference>
<dbReference type="InterPro" id="IPR007473">
    <property type="entry name" value="RlmJ"/>
</dbReference>
<feature type="active site" description="Proton acceptor" evidence="1">
    <location>
        <position position="221"/>
    </location>
</feature>
<evidence type="ECO:0000256" key="1">
    <source>
        <dbReference type="HAMAP-Rule" id="MF_00934"/>
    </source>
</evidence>
<dbReference type="GO" id="GO:0036307">
    <property type="term" value="F:23S rRNA (adenine(2030)-N(6))-methyltransferase activity"/>
    <property type="evidence" value="ECO:0007669"/>
    <property type="project" value="UniProtKB-UniRule"/>
</dbReference>
<dbReference type="GO" id="GO:0005829">
    <property type="term" value="C:cytosol"/>
    <property type="evidence" value="ECO:0007669"/>
    <property type="project" value="TreeGrafter"/>
</dbReference>
<dbReference type="SUPFAM" id="SSF53335">
    <property type="entry name" value="S-adenosyl-L-methionine-dependent methyltransferases"/>
    <property type="match status" value="1"/>
</dbReference>
<dbReference type="GO" id="GO:0003723">
    <property type="term" value="F:RNA binding"/>
    <property type="evidence" value="ECO:0007669"/>
    <property type="project" value="UniProtKB-UniRule"/>
</dbReference>
<dbReference type="EC" id="2.1.1.266" evidence="1"/>
<reference evidence="2 3" key="1">
    <citation type="submission" date="2016-12" db="EMBL/GenBank/DDBJ databases">
        <authorList>
            <person name="Song W.-J."/>
            <person name="Kurnit D.M."/>
        </authorList>
    </citation>
    <scope>NUCLEOTIDE SEQUENCE [LARGE SCALE GENOMIC DNA]</scope>
    <source>
        <strain evidence="2 3">STM7296</strain>
    </source>
</reference>
<dbReference type="Proteomes" id="UP000187012">
    <property type="component" value="Unassembled WGS sequence"/>
</dbReference>
<dbReference type="HAMAP" id="MF_00934">
    <property type="entry name" value="23SrRNA_methyltr_J"/>
    <property type="match status" value="1"/>
</dbReference>
<keyword evidence="1 2" id="KW-0808">Transferase</keyword>
<feature type="binding site" evidence="1">
    <location>
        <begin position="200"/>
        <end position="201"/>
    </location>
    <ligand>
        <name>S-adenosyl-L-methionine</name>
        <dbReference type="ChEBI" id="CHEBI:59789"/>
    </ligand>
</feature>
<keyword evidence="1 2" id="KW-0489">Methyltransferase</keyword>
<comment type="function">
    <text evidence="1">Specifically methylates the adenine in position 2030 of 23S rRNA.</text>
</comment>
<evidence type="ECO:0000313" key="2">
    <source>
        <dbReference type="EMBL" id="SIT47182.1"/>
    </source>
</evidence>
<proteinExistence type="inferred from homology"/>
<dbReference type="PANTHER" id="PTHR37426">
    <property type="entry name" value="RIBOSOMAL RNA LARGE SUBUNIT METHYLTRANSFERASE J"/>
    <property type="match status" value="1"/>
</dbReference>
<comment type="subunit">
    <text evidence="1">Monomer.</text>
</comment>
<feature type="site" description="Interaction with substrate rRNA" evidence="1">
    <location>
        <position position="60"/>
    </location>
</feature>
<gene>
    <name evidence="1 2" type="primary">rlmJ</name>
    <name evidence="2" type="ORF">BN2475_710104</name>
</gene>
<feature type="binding site" evidence="1">
    <location>
        <position position="75"/>
    </location>
    <ligand>
        <name>S-adenosyl-L-methionine</name>
        <dbReference type="ChEBI" id="CHEBI:59789"/>
    </ligand>
</feature>
<dbReference type="STRING" id="1247936.BN2475_710104"/>
<dbReference type="Pfam" id="PF04378">
    <property type="entry name" value="RsmJ"/>
    <property type="match status" value="1"/>
</dbReference>
<feature type="binding site" evidence="1">
    <location>
        <position position="156"/>
    </location>
    <ligand>
        <name>S-adenosyl-L-methionine</name>
        <dbReference type="ChEBI" id="CHEBI:59789"/>
    </ligand>
</feature>
<dbReference type="Gene3D" id="3.40.50.150">
    <property type="entry name" value="Vaccinia Virus protein VP39"/>
    <property type="match status" value="1"/>
</dbReference>
<evidence type="ECO:0000313" key="3">
    <source>
        <dbReference type="Proteomes" id="UP000187012"/>
    </source>
</evidence>